<dbReference type="EMBL" id="HBUF01010187">
    <property type="protein sequence ID" value="CAG6608098.1"/>
    <property type="molecule type" value="Transcribed_RNA"/>
</dbReference>
<keyword evidence="1" id="KW-0472">Membrane</keyword>
<proteinExistence type="predicted"/>
<dbReference type="AlphaFoldDB" id="A0A8D8LGK2"/>
<protein>
    <submittedName>
        <fullName evidence="2">Uncharacterized protein</fullName>
    </submittedName>
</protein>
<name>A0A8D8LGK2_9HEMI</name>
<feature type="transmembrane region" description="Helical" evidence="1">
    <location>
        <begin position="89"/>
        <end position="109"/>
    </location>
</feature>
<sequence length="111" mass="13383">MYGEIKLSTLIVEKESFLKCTEKMKPKEAYAAMFRSLGLTVQKLWVRYHPSRTPENRKNDKLSSPKCILISMYFLGFLVSKYMELDIHLVFLTNLIFHFFFIFWCFFLYRD</sequence>
<keyword evidence="1" id="KW-0812">Transmembrane</keyword>
<organism evidence="2">
    <name type="scientific">Cacopsylla melanoneura</name>
    <dbReference type="NCBI Taxonomy" id="428564"/>
    <lineage>
        <taxon>Eukaryota</taxon>
        <taxon>Metazoa</taxon>
        <taxon>Ecdysozoa</taxon>
        <taxon>Arthropoda</taxon>
        <taxon>Hexapoda</taxon>
        <taxon>Insecta</taxon>
        <taxon>Pterygota</taxon>
        <taxon>Neoptera</taxon>
        <taxon>Paraneoptera</taxon>
        <taxon>Hemiptera</taxon>
        <taxon>Sternorrhyncha</taxon>
        <taxon>Psylloidea</taxon>
        <taxon>Psyllidae</taxon>
        <taxon>Psyllinae</taxon>
        <taxon>Cacopsylla</taxon>
    </lineage>
</organism>
<keyword evidence="1" id="KW-1133">Transmembrane helix</keyword>
<evidence type="ECO:0000256" key="1">
    <source>
        <dbReference type="SAM" id="Phobius"/>
    </source>
</evidence>
<evidence type="ECO:0000313" key="2">
    <source>
        <dbReference type="EMBL" id="CAG6608098.1"/>
    </source>
</evidence>
<reference evidence="2" key="1">
    <citation type="submission" date="2021-05" db="EMBL/GenBank/DDBJ databases">
        <authorList>
            <person name="Alioto T."/>
            <person name="Alioto T."/>
            <person name="Gomez Garrido J."/>
        </authorList>
    </citation>
    <scope>NUCLEOTIDE SEQUENCE</scope>
</reference>
<accession>A0A8D8LGK2</accession>